<comment type="caution">
    <text evidence="1">The sequence shown here is derived from an EMBL/GenBank/DDBJ whole genome shotgun (WGS) entry which is preliminary data.</text>
</comment>
<sequence length="212" mass="22752">MARRVVAGVLVAVLVVSSGCTGFLSGPVTFSASEATVSDAALEETGYEHNSTEKMKLSRTVSAAGQSKEVEVTNWISEYHKTVGLPGVGEQKAAVFVTFSSPQVEVLGKSFNPLAKYDNRQLAQQFTTQLRSVNNVREVGAQNRTMLGTSTKVTKFEATVTTATGVEFDAYVHVTKVKHEGDFVVALAVYPQKLPGQSDAVTRLLRGVQHGE</sequence>
<dbReference type="GeneID" id="73045808"/>
<reference evidence="1 2" key="1">
    <citation type="journal article" date="2019" name="Int. J. Syst. Evol. Microbiol.">
        <title>The Global Catalogue of Microorganisms (GCM) 10K type strain sequencing project: providing services to taxonomists for standard genome sequencing and annotation.</title>
        <authorList>
            <consortium name="The Broad Institute Genomics Platform"/>
            <consortium name="The Broad Institute Genome Sequencing Center for Infectious Disease"/>
            <person name="Wu L."/>
            <person name="Ma J."/>
        </authorList>
    </citation>
    <scope>NUCLEOTIDE SEQUENCE [LARGE SCALE GENOMIC DNA]</scope>
    <source>
        <strain evidence="1 2">XZYJ18</strain>
    </source>
</reference>
<dbReference type="EMBL" id="JBHSHT010000001">
    <property type="protein sequence ID" value="MFC4823149.1"/>
    <property type="molecule type" value="Genomic_DNA"/>
</dbReference>
<evidence type="ECO:0000313" key="1">
    <source>
        <dbReference type="EMBL" id="MFC4823149.1"/>
    </source>
</evidence>
<dbReference type="PROSITE" id="PS51257">
    <property type="entry name" value="PROKAR_LIPOPROTEIN"/>
    <property type="match status" value="1"/>
</dbReference>
<dbReference type="Pfam" id="PF20127">
    <property type="entry name" value="DUF6517"/>
    <property type="match status" value="1"/>
</dbReference>
<keyword evidence="2" id="KW-1185">Reference proteome</keyword>
<proteinExistence type="predicted"/>
<dbReference type="AlphaFoldDB" id="A0ABD5PXG8"/>
<protein>
    <submittedName>
        <fullName evidence="1">DUF6517 family protein</fullName>
    </submittedName>
</protein>
<name>A0ABD5PXG8_9EURY</name>
<accession>A0ABD5PXG8</accession>
<dbReference type="InterPro" id="IPR045396">
    <property type="entry name" value="DUF6517"/>
</dbReference>
<dbReference type="Proteomes" id="UP001595945">
    <property type="component" value="Unassembled WGS sequence"/>
</dbReference>
<evidence type="ECO:0000313" key="2">
    <source>
        <dbReference type="Proteomes" id="UP001595945"/>
    </source>
</evidence>
<gene>
    <name evidence="1" type="ORF">ACFO9K_02615</name>
</gene>
<dbReference type="RefSeq" id="WP_254267361.1">
    <property type="nucleotide sequence ID" value="NZ_CP100400.1"/>
</dbReference>
<organism evidence="1 2">
    <name type="scientific">Halorussus aquaticus</name>
    <dbReference type="NCBI Taxonomy" id="2953748"/>
    <lineage>
        <taxon>Archaea</taxon>
        <taxon>Methanobacteriati</taxon>
        <taxon>Methanobacteriota</taxon>
        <taxon>Stenosarchaea group</taxon>
        <taxon>Halobacteria</taxon>
        <taxon>Halobacteriales</taxon>
        <taxon>Haladaptataceae</taxon>
        <taxon>Halorussus</taxon>
    </lineage>
</organism>